<dbReference type="EMBL" id="CP066831">
    <property type="protein sequence ID" value="QQM44905.1"/>
    <property type="molecule type" value="Genomic_DNA"/>
</dbReference>
<dbReference type="AlphaFoldDB" id="A0A7T7L1X6"/>
<protein>
    <submittedName>
        <fullName evidence="2">Uncharacterized protein</fullName>
    </submittedName>
</protein>
<sequence>MPGTLSTPRGPDRPGATNPDPDAEITACACSRTPALAGTALTWDFIVLLPTAGHPGALAAVTAGRAVAVHLAGARSLRRRDA</sequence>
<name>A0A7T7L1X6_9ACTN</name>
<organism evidence="2 3">
    <name type="scientific">Streptomyces liliifuscus</name>
    <dbReference type="NCBI Taxonomy" id="2797636"/>
    <lineage>
        <taxon>Bacteria</taxon>
        <taxon>Bacillati</taxon>
        <taxon>Actinomycetota</taxon>
        <taxon>Actinomycetes</taxon>
        <taxon>Kitasatosporales</taxon>
        <taxon>Streptomycetaceae</taxon>
        <taxon>Streptomyces</taxon>
    </lineage>
</organism>
<dbReference type="RefSeq" id="WP_200399725.1">
    <property type="nucleotide sequence ID" value="NZ_CP066831.1"/>
</dbReference>
<accession>A0A7T7L1X6</accession>
<evidence type="ECO:0000313" key="3">
    <source>
        <dbReference type="Proteomes" id="UP000595636"/>
    </source>
</evidence>
<evidence type="ECO:0000313" key="2">
    <source>
        <dbReference type="EMBL" id="QQM44905.1"/>
    </source>
</evidence>
<keyword evidence="3" id="KW-1185">Reference proteome</keyword>
<dbReference type="KEGG" id="slf:JEQ17_39545"/>
<gene>
    <name evidence="2" type="ORF">JEQ17_39545</name>
</gene>
<evidence type="ECO:0000256" key="1">
    <source>
        <dbReference type="SAM" id="MobiDB-lite"/>
    </source>
</evidence>
<reference evidence="2 3" key="1">
    <citation type="submission" date="2020-12" db="EMBL/GenBank/DDBJ databases">
        <title>A novel species.</title>
        <authorList>
            <person name="Li K."/>
        </authorList>
    </citation>
    <scope>NUCLEOTIDE SEQUENCE [LARGE SCALE GENOMIC DNA]</scope>
    <source>
        <strain evidence="2 3">ZYC-3</strain>
    </source>
</reference>
<dbReference type="Proteomes" id="UP000595636">
    <property type="component" value="Chromosome"/>
</dbReference>
<feature type="region of interest" description="Disordered" evidence="1">
    <location>
        <begin position="1"/>
        <end position="22"/>
    </location>
</feature>
<proteinExistence type="predicted"/>